<comment type="caution">
    <text evidence="3">The sequence shown here is derived from an EMBL/GenBank/DDBJ whole genome shotgun (WGS) entry which is preliminary data.</text>
</comment>
<evidence type="ECO:0000313" key="4">
    <source>
        <dbReference type="Proteomes" id="UP000323632"/>
    </source>
</evidence>
<gene>
    <name evidence="3" type="ORF">F0919_17945</name>
</gene>
<name>A0A5M6CBY6_9BACT</name>
<organism evidence="3 4">
    <name type="scientific">Taibaiella lutea</name>
    <dbReference type="NCBI Taxonomy" id="2608001"/>
    <lineage>
        <taxon>Bacteria</taxon>
        <taxon>Pseudomonadati</taxon>
        <taxon>Bacteroidota</taxon>
        <taxon>Chitinophagia</taxon>
        <taxon>Chitinophagales</taxon>
        <taxon>Chitinophagaceae</taxon>
        <taxon>Taibaiella</taxon>
    </lineage>
</organism>
<evidence type="ECO:0000259" key="2">
    <source>
        <dbReference type="PROSITE" id="PS50943"/>
    </source>
</evidence>
<feature type="compositionally biased region" description="Polar residues" evidence="1">
    <location>
        <begin position="198"/>
        <end position="220"/>
    </location>
</feature>
<feature type="domain" description="HTH cro/C1-type" evidence="2">
    <location>
        <begin position="280"/>
        <end position="313"/>
    </location>
</feature>
<feature type="compositionally biased region" description="Basic and acidic residues" evidence="1">
    <location>
        <begin position="222"/>
        <end position="251"/>
    </location>
</feature>
<dbReference type="Pfam" id="PF01381">
    <property type="entry name" value="HTH_3"/>
    <property type="match status" value="1"/>
</dbReference>
<evidence type="ECO:0000256" key="1">
    <source>
        <dbReference type="SAM" id="MobiDB-lite"/>
    </source>
</evidence>
<dbReference type="SUPFAM" id="SSF109709">
    <property type="entry name" value="KorB DNA-binding domain-like"/>
    <property type="match status" value="1"/>
</dbReference>
<dbReference type="EMBL" id="VWSH01000004">
    <property type="protein sequence ID" value="KAA5532664.1"/>
    <property type="molecule type" value="Genomic_DNA"/>
</dbReference>
<proteinExistence type="predicted"/>
<feature type="compositionally biased region" description="Polar residues" evidence="1">
    <location>
        <begin position="253"/>
        <end position="268"/>
    </location>
</feature>
<dbReference type="RefSeq" id="WP_150034231.1">
    <property type="nucleotide sequence ID" value="NZ_VWSH01000004.1"/>
</dbReference>
<dbReference type="Proteomes" id="UP000323632">
    <property type="component" value="Unassembled WGS sequence"/>
</dbReference>
<dbReference type="PROSITE" id="PS50943">
    <property type="entry name" value="HTH_CROC1"/>
    <property type="match status" value="1"/>
</dbReference>
<feature type="region of interest" description="Disordered" evidence="1">
    <location>
        <begin position="174"/>
        <end position="275"/>
    </location>
</feature>
<protein>
    <submittedName>
        <fullName evidence="3">Helix-turn-helix domain-containing protein</fullName>
    </submittedName>
</protein>
<accession>A0A5M6CBY6</accession>
<sequence>MNPHNKVIQESAAILNAAKHSIKETLETEPDLKNLSETIFNQIGIIEKRFYSLSGLPEKELENTGNEFKPITKIMGIQVDQRKPITEETTTPTQTEKEKLIDRIKEFYERIPKMSNEKILEVTREPKGVSILRGAAKLANVENWRDAELDILFIEDIKAGIKGSETLNTAIDAAHSQSDSGQQTSDEVKSPWQKDLPESQTTVHASSEINSLQQSEQSPKLNELKDIVKSDYQKNEESKGSNDDSIKKEAGTSDGSGQSDETNTSNEGADTELTKAQAVIEAKRLKEEGLTVKEIAEKLGKSTGTISNYLNDK</sequence>
<dbReference type="Gene3D" id="1.10.10.60">
    <property type="entry name" value="Homeodomain-like"/>
    <property type="match status" value="1"/>
</dbReference>
<keyword evidence="4" id="KW-1185">Reference proteome</keyword>
<reference evidence="3 4" key="1">
    <citation type="submission" date="2019-09" db="EMBL/GenBank/DDBJ databases">
        <title>Genome sequence and assembly of Taibaiella sp.</title>
        <authorList>
            <person name="Chhetri G."/>
        </authorList>
    </citation>
    <scope>NUCLEOTIDE SEQUENCE [LARGE SCALE GENOMIC DNA]</scope>
    <source>
        <strain evidence="3 4">KVB11</strain>
    </source>
</reference>
<evidence type="ECO:0000313" key="3">
    <source>
        <dbReference type="EMBL" id="KAA5532664.1"/>
    </source>
</evidence>
<feature type="compositionally biased region" description="Polar residues" evidence="1">
    <location>
        <begin position="174"/>
        <end position="185"/>
    </location>
</feature>
<dbReference type="InterPro" id="IPR001387">
    <property type="entry name" value="Cro/C1-type_HTH"/>
</dbReference>
<dbReference type="AlphaFoldDB" id="A0A5M6CBY6"/>